<dbReference type="GO" id="GO:0005886">
    <property type="term" value="C:plasma membrane"/>
    <property type="evidence" value="ECO:0007669"/>
    <property type="project" value="UniProtKB-SubCell"/>
</dbReference>
<organism evidence="11 12">
    <name type="scientific">Brumicola blandensis</name>
    <dbReference type="NCBI Taxonomy" id="3075611"/>
    <lineage>
        <taxon>Bacteria</taxon>
        <taxon>Pseudomonadati</taxon>
        <taxon>Pseudomonadota</taxon>
        <taxon>Gammaproteobacteria</taxon>
        <taxon>Alteromonadales</taxon>
        <taxon>Alteromonadaceae</taxon>
        <taxon>Brumicola</taxon>
    </lineage>
</organism>
<evidence type="ECO:0000256" key="5">
    <source>
        <dbReference type="ARBA" id="ARBA00022475"/>
    </source>
</evidence>
<evidence type="ECO:0000313" key="12">
    <source>
        <dbReference type="Proteomes" id="UP001249020"/>
    </source>
</evidence>
<dbReference type="AlphaFoldDB" id="A0AAW8R417"/>
<dbReference type="InterPro" id="IPR022792">
    <property type="entry name" value="T2SS_protein-GspN"/>
</dbReference>
<protein>
    <recommendedName>
        <fullName evidence="3">Type II secretion system protein N</fullName>
    </recommendedName>
    <alternativeName>
        <fullName evidence="10">General secretion pathway protein N</fullName>
    </alternativeName>
</protein>
<dbReference type="EMBL" id="JAVRIE010000006">
    <property type="protein sequence ID" value="MDT0583655.1"/>
    <property type="molecule type" value="Genomic_DNA"/>
</dbReference>
<dbReference type="GO" id="GO:0015628">
    <property type="term" value="P:protein secretion by the type II secretion system"/>
    <property type="evidence" value="ECO:0007669"/>
    <property type="project" value="InterPro"/>
</dbReference>
<name>A0AAW8R417_9ALTE</name>
<dbReference type="Pfam" id="PF01203">
    <property type="entry name" value="T2SSN"/>
    <property type="match status" value="1"/>
</dbReference>
<evidence type="ECO:0000256" key="8">
    <source>
        <dbReference type="ARBA" id="ARBA00022927"/>
    </source>
</evidence>
<gene>
    <name evidence="11" type="ORF">RM544_13990</name>
</gene>
<sequence length="254" mass="27987">MLVMKPWKWVVLAFVTYLILLVAYLPAAHVVSYVQKQNPKLPVSIGTVEGTLWSGRVDRIMTNGVLLNNFRWELSAWALLIGQAKVEVNGGKIRQSDQAYIDGQVSASLFNSQKLSAKDLKVLLPAKAVIAQVPLPVPVTADGRFRIDVQSFDFNKSCKLLSGTGRWLKGTVSGPTGVIDFGNYEANLSCDNDKFVVQVLPDNKLNLDAMVVVGMDGKYDLSGKFKPDESMPREVHMAAQSFGRADAQGFRQLR</sequence>
<dbReference type="InterPro" id="IPR000645">
    <property type="entry name" value="T2SS_GspN_CS"/>
</dbReference>
<evidence type="ECO:0000256" key="2">
    <source>
        <dbReference type="ARBA" id="ARBA00007208"/>
    </source>
</evidence>
<evidence type="ECO:0000256" key="10">
    <source>
        <dbReference type="ARBA" id="ARBA00030772"/>
    </source>
</evidence>
<dbReference type="RefSeq" id="WP_311362424.1">
    <property type="nucleotide sequence ID" value="NZ_JAVRIE010000006.1"/>
</dbReference>
<keyword evidence="12" id="KW-1185">Reference proteome</keyword>
<evidence type="ECO:0000256" key="9">
    <source>
        <dbReference type="ARBA" id="ARBA00023136"/>
    </source>
</evidence>
<evidence type="ECO:0000313" key="11">
    <source>
        <dbReference type="EMBL" id="MDT0583655.1"/>
    </source>
</evidence>
<evidence type="ECO:0000256" key="7">
    <source>
        <dbReference type="ARBA" id="ARBA00022692"/>
    </source>
</evidence>
<accession>A0AAW8R417</accession>
<keyword evidence="8" id="KW-0653">Protein transport</keyword>
<evidence type="ECO:0000256" key="1">
    <source>
        <dbReference type="ARBA" id="ARBA00004533"/>
    </source>
</evidence>
<evidence type="ECO:0000256" key="4">
    <source>
        <dbReference type="ARBA" id="ARBA00022448"/>
    </source>
</evidence>
<dbReference type="PROSITE" id="PS01142">
    <property type="entry name" value="T2SP_N"/>
    <property type="match status" value="1"/>
</dbReference>
<keyword evidence="6" id="KW-0997">Cell inner membrane</keyword>
<keyword evidence="9" id="KW-0472">Membrane</keyword>
<proteinExistence type="inferred from homology"/>
<comment type="similarity">
    <text evidence="2">Belongs to the GSP N family.</text>
</comment>
<evidence type="ECO:0000256" key="3">
    <source>
        <dbReference type="ARBA" id="ARBA00021563"/>
    </source>
</evidence>
<comment type="caution">
    <text evidence="11">The sequence shown here is derived from an EMBL/GenBank/DDBJ whole genome shotgun (WGS) entry which is preliminary data.</text>
</comment>
<keyword evidence="7" id="KW-0812">Transmembrane</keyword>
<keyword evidence="4" id="KW-0813">Transport</keyword>
<comment type="subcellular location">
    <subcellularLocation>
        <location evidence="1">Cell inner membrane</location>
    </subcellularLocation>
</comment>
<reference evidence="11 12" key="1">
    <citation type="submission" date="2023-09" db="EMBL/GenBank/DDBJ databases">
        <authorList>
            <person name="Rey-Velasco X."/>
        </authorList>
    </citation>
    <scope>NUCLEOTIDE SEQUENCE [LARGE SCALE GENOMIC DNA]</scope>
    <source>
        <strain evidence="11 12">W409</strain>
    </source>
</reference>
<evidence type="ECO:0000256" key="6">
    <source>
        <dbReference type="ARBA" id="ARBA00022519"/>
    </source>
</evidence>
<keyword evidence="5" id="KW-1003">Cell membrane</keyword>
<dbReference type="GO" id="GO:0015627">
    <property type="term" value="C:type II protein secretion system complex"/>
    <property type="evidence" value="ECO:0007669"/>
    <property type="project" value="InterPro"/>
</dbReference>
<dbReference type="Proteomes" id="UP001249020">
    <property type="component" value="Unassembled WGS sequence"/>
</dbReference>